<dbReference type="InterPro" id="IPR011175">
    <property type="entry name" value="Alpha-s2_casein"/>
</dbReference>
<keyword evidence="5" id="KW-0732">Signal</keyword>
<gene>
    <name evidence="8" type="ORF">NYPRO_LOCUS3098</name>
</gene>
<dbReference type="EMBL" id="CAJHUB010000655">
    <property type="protein sequence ID" value="CAD7670303.1"/>
    <property type="molecule type" value="Genomic_DNA"/>
</dbReference>
<comment type="similarity">
    <text evidence="3">Belongs to the alpha-casein family.</text>
</comment>
<evidence type="ECO:0000256" key="5">
    <source>
        <dbReference type="ARBA" id="ARBA00022729"/>
    </source>
</evidence>
<sequence>MAIFHAFWRLSNIPLYIWTLDCGHLDCVDSLVNPSITGGFVSFLCLNAFEVSQSEKDIIIWFHSYGEYKNNKNKENAISSENKKEIQSNSVIAESSSSSSVEETGDVPTDKIEPTKEEQVYLKQLSKINQLYQELNLPQYHQGYNQHHIEYHFSSEVRGFPVKTTAWHPETDIKICKRLS</sequence>
<proteinExistence type="inferred from homology"/>
<organism evidence="8 9">
    <name type="scientific">Nyctereutes procyonoides</name>
    <name type="common">Raccoon dog</name>
    <name type="synonym">Canis procyonoides</name>
    <dbReference type="NCBI Taxonomy" id="34880"/>
    <lineage>
        <taxon>Eukaryota</taxon>
        <taxon>Metazoa</taxon>
        <taxon>Chordata</taxon>
        <taxon>Craniata</taxon>
        <taxon>Vertebrata</taxon>
        <taxon>Euteleostomi</taxon>
        <taxon>Mammalia</taxon>
        <taxon>Eutheria</taxon>
        <taxon>Laurasiatheria</taxon>
        <taxon>Carnivora</taxon>
        <taxon>Caniformia</taxon>
        <taxon>Canidae</taxon>
        <taxon>Nyctereutes</taxon>
    </lineage>
</organism>
<dbReference type="GO" id="GO:0005615">
    <property type="term" value="C:extracellular space"/>
    <property type="evidence" value="ECO:0007669"/>
    <property type="project" value="TreeGrafter"/>
</dbReference>
<dbReference type="GO" id="GO:0042803">
    <property type="term" value="F:protein homodimerization activity"/>
    <property type="evidence" value="ECO:0007669"/>
    <property type="project" value="TreeGrafter"/>
</dbReference>
<name>A0A811XZC6_NYCPR</name>
<evidence type="ECO:0000256" key="2">
    <source>
        <dbReference type="ARBA" id="ARBA00004613"/>
    </source>
</evidence>
<protein>
    <submittedName>
        <fullName evidence="8">(raccoon dog) hypothetical protein</fullName>
    </submittedName>
</protein>
<comment type="caution">
    <text evidence="8">The sequence shown here is derived from an EMBL/GenBank/DDBJ whole genome shotgun (WGS) entry which is preliminary data.</text>
</comment>
<comment type="subcellular location">
    <subcellularLocation>
        <location evidence="2">Secreted</location>
    </subcellularLocation>
</comment>
<dbReference type="Proteomes" id="UP000645828">
    <property type="component" value="Unassembled WGS sequence"/>
</dbReference>
<dbReference type="PANTHER" id="PTHR16656:SF5">
    <property type="entry name" value="ALPHA-S2-CASEIN-LIKE B"/>
    <property type="match status" value="1"/>
</dbReference>
<keyword evidence="4" id="KW-0964">Secreted</keyword>
<keyword evidence="6" id="KW-0494">Milk protein</keyword>
<reference evidence="8" key="1">
    <citation type="submission" date="2020-12" db="EMBL/GenBank/DDBJ databases">
        <authorList>
            <consortium name="Molecular Ecology Group"/>
        </authorList>
    </citation>
    <scope>NUCLEOTIDE SEQUENCE</scope>
    <source>
        <strain evidence="8">TBG_1078</strain>
    </source>
</reference>
<dbReference type="GO" id="GO:0035375">
    <property type="term" value="F:zymogen binding"/>
    <property type="evidence" value="ECO:0007669"/>
    <property type="project" value="TreeGrafter"/>
</dbReference>
<evidence type="ECO:0000313" key="8">
    <source>
        <dbReference type="EMBL" id="CAD7670303.1"/>
    </source>
</evidence>
<keyword evidence="9" id="KW-1185">Reference proteome</keyword>
<dbReference type="AlphaFoldDB" id="A0A811XZC6"/>
<evidence type="ECO:0000313" key="9">
    <source>
        <dbReference type="Proteomes" id="UP000645828"/>
    </source>
</evidence>
<feature type="compositionally biased region" description="Low complexity" evidence="7">
    <location>
        <begin position="88"/>
        <end position="102"/>
    </location>
</feature>
<evidence type="ECO:0000256" key="1">
    <source>
        <dbReference type="ARBA" id="ARBA00003383"/>
    </source>
</evidence>
<evidence type="ECO:0000256" key="4">
    <source>
        <dbReference type="ARBA" id="ARBA00022525"/>
    </source>
</evidence>
<dbReference type="PANTHER" id="PTHR16656">
    <property type="entry name" value="ALPHA-S2-CASEIN-LIKE B"/>
    <property type="match status" value="1"/>
</dbReference>
<accession>A0A811XZC6</accession>
<comment type="function">
    <text evidence="1">Important role in the capacity of milk to transport calcium phosphate.</text>
</comment>
<evidence type="ECO:0000256" key="6">
    <source>
        <dbReference type="ARBA" id="ARBA00022743"/>
    </source>
</evidence>
<evidence type="ECO:0000256" key="7">
    <source>
        <dbReference type="SAM" id="MobiDB-lite"/>
    </source>
</evidence>
<evidence type="ECO:0000256" key="3">
    <source>
        <dbReference type="ARBA" id="ARBA00010179"/>
    </source>
</evidence>
<feature type="region of interest" description="Disordered" evidence="7">
    <location>
        <begin position="79"/>
        <end position="110"/>
    </location>
</feature>